<evidence type="ECO:0000256" key="12">
    <source>
        <dbReference type="ARBA" id="ARBA00049645"/>
    </source>
</evidence>
<evidence type="ECO:0000256" key="2">
    <source>
        <dbReference type="ARBA" id="ARBA00010790"/>
    </source>
</evidence>
<evidence type="ECO:0000256" key="15">
    <source>
        <dbReference type="ARBA" id="ARBA00049778"/>
    </source>
</evidence>
<evidence type="ECO:0000256" key="9">
    <source>
        <dbReference type="ARBA" id="ARBA00023221"/>
    </source>
</evidence>
<evidence type="ECO:0000256" key="14">
    <source>
        <dbReference type="ARBA" id="ARBA00049744"/>
    </source>
</evidence>
<evidence type="ECO:0000256" key="8">
    <source>
        <dbReference type="ARBA" id="ARBA00023166"/>
    </source>
</evidence>
<dbReference type="SUPFAM" id="SSF51905">
    <property type="entry name" value="FAD/NAD(P)-binding domain"/>
    <property type="match status" value="1"/>
</dbReference>
<comment type="cofactor">
    <cofactor evidence="1">
        <name>FAD</name>
        <dbReference type="ChEBI" id="CHEBI:57692"/>
    </cofactor>
</comment>
<keyword evidence="10" id="KW-0413">Isomerase</keyword>
<comment type="similarity">
    <text evidence="2">Belongs to the GMC oxidoreductase family.</text>
</comment>
<evidence type="ECO:0000256" key="7">
    <source>
        <dbReference type="ARBA" id="ARBA00023098"/>
    </source>
</evidence>
<dbReference type="Gene3D" id="3.50.50.60">
    <property type="entry name" value="FAD/NAD(P)-binding domain"/>
    <property type="match status" value="3"/>
</dbReference>
<evidence type="ECO:0000256" key="13">
    <source>
        <dbReference type="ARBA" id="ARBA00049723"/>
    </source>
</evidence>
<dbReference type="InterPro" id="IPR001763">
    <property type="entry name" value="Rhodanese-like_dom"/>
</dbReference>
<dbReference type="Proteomes" id="UP000001930">
    <property type="component" value="Chromosome II"/>
</dbReference>
<feature type="domain" description="4Fe-4S ferredoxin-type" evidence="18">
    <location>
        <begin position="328"/>
        <end position="357"/>
    </location>
</feature>
<evidence type="ECO:0000313" key="20">
    <source>
        <dbReference type="Proteomes" id="UP000001930"/>
    </source>
</evidence>
<evidence type="ECO:0000256" key="3">
    <source>
        <dbReference type="ARBA" id="ARBA00022548"/>
    </source>
</evidence>
<organism evidence="19 20">
    <name type="scientific">Burkholderia thailandensis (strain ATCC 700388 / DSM 13276 / CCUG 48851 / CIP 106301 / E264)</name>
    <dbReference type="NCBI Taxonomy" id="271848"/>
    <lineage>
        <taxon>Bacteria</taxon>
        <taxon>Pseudomonadati</taxon>
        <taxon>Pseudomonadota</taxon>
        <taxon>Betaproteobacteria</taxon>
        <taxon>Burkholderiales</taxon>
        <taxon>Burkholderiaceae</taxon>
        <taxon>Burkholderia</taxon>
        <taxon>pseudomallei group</taxon>
    </lineage>
</organism>
<evidence type="ECO:0000256" key="5">
    <source>
        <dbReference type="ARBA" id="ARBA00022827"/>
    </source>
</evidence>
<reference evidence="19 20" key="1">
    <citation type="journal article" date="2005" name="BMC Genomics">
        <title>Bacterial genome adaptation to niches: divergence of the potential virulence genes in three Burkholderia species of different survival strategies.</title>
        <authorList>
            <person name="Kim H.S."/>
            <person name="Schell M.A."/>
            <person name="Yu Y."/>
            <person name="Ulrich R.L."/>
            <person name="Sarria S.H."/>
            <person name="Nierman W.C."/>
            <person name="DeShazer D."/>
        </authorList>
    </citation>
    <scope>NUCLEOTIDE SEQUENCE [LARGE SCALE GENOMIC DNA]</scope>
    <source>
        <strain evidence="20">ATCC 700388 / DSM 13276 / CCUG 48851 / CIP 106301 / E264</strain>
    </source>
</reference>
<dbReference type="InterPro" id="IPR052542">
    <property type="entry name" value="Cholesterol_Oxidase"/>
</dbReference>
<dbReference type="HOGENOM" id="CLU_002483_2_0_4"/>
<dbReference type="EC" id="5.3.3.1" evidence="11"/>
<dbReference type="GO" id="GO:0008203">
    <property type="term" value="P:cholesterol metabolic process"/>
    <property type="evidence" value="ECO:0007669"/>
    <property type="project" value="UniProtKB-KW"/>
</dbReference>
<dbReference type="Pfam" id="PF05199">
    <property type="entry name" value="GMC_oxred_C"/>
    <property type="match status" value="1"/>
</dbReference>
<comment type="pathway">
    <text evidence="12">Steroid metabolism; cholesterol degradation.</text>
</comment>
<evidence type="ECO:0000256" key="11">
    <source>
        <dbReference type="ARBA" id="ARBA00038856"/>
    </source>
</evidence>
<dbReference type="GO" id="GO:0016995">
    <property type="term" value="F:cholesterol oxidase activity"/>
    <property type="evidence" value="ECO:0007669"/>
    <property type="project" value="UniProtKB-EC"/>
</dbReference>
<dbReference type="InterPro" id="IPR007867">
    <property type="entry name" value="GMC_OxRtase_C"/>
</dbReference>
<dbReference type="PROSITE" id="PS50206">
    <property type="entry name" value="RHODANESE_3"/>
    <property type="match status" value="1"/>
</dbReference>
<evidence type="ECO:0000256" key="6">
    <source>
        <dbReference type="ARBA" id="ARBA00023002"/>
    </source>
</evidence>
<dbReference type="PANTHER" id="PTHR47470">
    <property type="entry name" value="CHOLESTEROL OXIDASE"/>
    <property type="match status" value="1"/>
</dbReference>
<evidence type="ECO:0000256" key="1">
    <source>
        <dbReference type="ARBA" id="ARBA00001974"/>
    </source>
</evidence>
<dbReference type="PANTHER" id="PTHR47470:SF1">
    <property type="entry name" value="FAD-DEPENDENT OXIDOREDUCTASE 2 FAD BINDING DOMAIN-CONTAINING PROTEIN"/>
    <property type="match status" value="1"/>
</dbReference>
<dbReference type="EMBL" id="CP000085">
    <property type="protein sequence ID" value="ABC36170.1"/>
    <property type="molecule type" value="Genomic_DNA"/>
</dbReference>
<proteinExistence type="inferred from homology"/>
<dbReference type="InterPro" id="IPR036188">
    <property type="entry name" value="FAD/NAD-bd_sf"/>
</dbReference>
<keyword evidence="7" id="KW-0443">Lipid metabolism</keyword>
<evidence type="ECO:0000259" key="17">
    <source>
        <dbReference type="PROSITE" id="PS50206"/>
    </source>
</evidence>
<evidence type="ECO:0000256" key="10">
    <source>
        <dbReference type="ARBA" id="ARBA00023235"/>
    </source>
</evidence>
<dbReference type="KEGG" id="bte:BTH_II2309"/>
<protein>
    <recommendedName>
        <fullName evidence="14">Cholesterol oxidase</fullName>
        <ecNumber evidence="13">1.1.3.6</ecNumber>
        <ecNumber evidence="11">5.3.3.1</ecNumber>
    </recommendedName>
    <alternativeName>
        <fullName evidence="15">Cholesterol isomerase</fullName>
    </alternativeName>
</protein>
<keyword evidence="20" id="KW-1185">Reference proteome</keyword>
<sequence>MRREAVFSGSTWRPCIVRFRGRDPGSARRGRQARGAGPAHRFVGVRLNRRAKEREINALTRTLRFELMLGATRSTLRGSRGNARPRAARARAAGAERICGDKQRKPRDAGMRVARRAPHRAAAGKQGDEPSARRRVRTIKKVNRMKQQSYDYDYVVVGSGFGGSVAALRLSEKGYRVLVIEQGRRWTPENLPESTWNLSRWQWRPALGLRGFFSMRFFKHVVVLHGNAVGGGSITYANTLLVPPDKVWREGTWAGLEDWERVMPEHYATAKRMLGVVTNRRMDAADFRLKEMAKLIGVEKSFYPTEVGVFFGGDADAPGTRYADPYFGGAGPERTSCIGCGGCMVGCRHGAKNTLDRNYLYLAERLGAQVREQTKVVDVRPLDARDDGAAGYAVDAVSLAAGARGAKSRVTCRGVVFAASSLGTQDLLMRLKEKRSLPRLSDALGKRVRTNAESLIGVRFPKSRVDLSKGVAIGSGIYIDEHTHIEATRYPSGSDTMGLLTTVLTRGAPGGLRPLVWLGALAKLVLTRPLTAWRMIDPRGFARETMIFLCMQTLEGHLTMRLKRRWFWPFSKQLATSGAKIPAYIPAANDFAQKAARALGGVPMTSLTEILLNVPMTAHCMGGAAMARDARDGVCDGRGRVFGYRNMYICDGSVLGANLGVNPSLTITALAEHAMNHVPAAGEQQWNSAGEERVAA</sequence>
<evidence type="ECO:0000256" key="4">
    <source>
        <dbReference type="ARBA" id="ARBA00022630"/>
    </source>
</evidence>
<evidence type="ECO:0000259" key="18">
    <source>
        <dbReference type="PROSITE" id="PS51379"/>
    </source>
</evidence>
<name>Q2T2V3_BURTA</name>
<keyword evidence="8" id="KW-1207">Sterol metabolism</keyword>
<gene>
    <name evidence="19" type="ordered locus">BTH_II2309</name>
</gene>
<keyword evidence="9" id="KW-0753">Steroid metabolism</keyword>
<keyword evidence="4" id="KW-0285">Flavoprotein</keyword>
<dbReference type="PROSITE" id="PS51379">
    <property type="entry name" value="4FE4S_FER_2"/>
    <property type="match status" value="1"/>
</dbReference>
<accession>Q2T2V3</accession>
<feature type="domain" description="Rhodanese" evidence="17">
    <location>
        <begin position="158"/>
        <end position="195"/>
    </location>
</feature>
<keyword evidence="3" id="KW-0153">Cholesterol metabolism</keyword>
<keyword evidence="6" id="KW-0560">Oxidoreductase</keyword>
<keyword evidence="5" id="KW-0274">FAD</keyword>
<dbReference type="AlphaFoldDB" id="Q2T2V3"/>
<dbReference type="EC" id="1.1.3.6" evidence="13"/>
<feature type="region of interest" description="Disordered" evidence="16">
    <location>
        <begin position="103"/>
        <end position="134"/>
    </location>
</feature>
<dbReference type="InterPro" id="IPR017896">
    <property type="entry name" value="4Fe4S_Fe-S-bd"/>
</dbReference>
<evidence type="ECO:0000256" key="16">
    <source>
        <dbReference type="SAM" id="MobiDB-lite"/>
    </source>
</evidence>
<evidence type="ECO:0000313" key="19">
    <source>
        <dbReference type="EMBL" id="ABC36170.1"/>
    </source>
</evidence>
<dbReference type="GO" id="GO:0004769">
    <property type="term" value="F:steroid Delta-isomerase activity"/>
    <property type="evidence" value="ECO:0007669"/>
    <property type="project" value="UniProtKB-EC"/>
</dbReference>
<dbReference type="Pfam" id="PF13450">
    <property type="entry name" value="NAD_binding_8"/>
    <property type="match status" value="1"/>
</dbReference>